<keyword evidence="3" id="KW-1185">Reference proteome</keyword>
<gene>
    <name evidence="2" type="ORF">SEPCBS119000_003173</name>
</gene>
<evidence type="ECO:0000313" key="3">
    <source>
        <dbReference type="Proteomes" id="UP001642502"/>
    </source>
</evidence>
<comment type="caution">
    <text evidence="2">The sequence shown here is derived from an EMBL/GenBank/DDBJ whole genome shotgun (WGS) entry which is preliminary data.</text>
</comment>
<dbReference type="NCBIfam" id="TIGR01571">
    <property type="entry name" value="A_thal_Cys_rich"/>
    <property type="match status" value="1"/>
</dbReference>
<evidence type="ECO:0000313" key="2">
    <source>
        <dbReference type="EMBL" id="CAK7268659.1"/>
    </source>
</evidence>
<keyword evidence="1" id="KW-1133">Transmembrane helix</keyword>
<dbReference type="EMBL" id="CAWUON010000039">
    <property type="protein sequence ID" value="CAK7268659.1"/>
    <property type="molecule type" value="Genomic_DNA"/>
</dbReference>
<dbReference type="Proteomes" id="UP001642502">
    <property type="component" value="Unassembled WGS sequence"/>
</dbReference>
<feature type="transmembrane region" description="Helical" evidence="1">
    <location>
        <begin position="81"/>
        <end position="103"/>
    </location>
</feature>
<evidence type="ECO:0008006" key="4">
    <source>
        <dbReference type="Google" id="ProtNLM"/>
    </source>
</evidence>
<organism evidence="2 3">
    <name type="scientific">Sporothrix epigloea</name>
    <dbReference type="NCBI Taxonomy" id="1892477"/>
    <lineage>
        <taxon>Eukaryota</taxon>
        <taxon>Fungi</taxon>
        <taxon>Dikarya</taxon>
        <taxon>Ascomycota</taxon>
        <taxon>Pezizomycotina</taxon>
        <taxon>Sordariomycetes</taxon>
        <taxon>Sordariomycetidae</taxon>
        <taxon>Ophiostomatales</taxon>
        <taxon>Ophiostomataceae</taxon>
        <taxon>Sporothrix</taxon>
    </lineage>
</organism>
<dbReference type="InterPro" id="IPR006461">
    <property type="entry name" value="PLAC_motif_containing"/>
</dbReference>
<keyword evidence="1" id="KW-0812">Transmembrane</keyword>
<proteinExistence type="predicted"/>
<protein>
    <recommendedName>
        <fullName evidence="4">PLAC8 family protein</fullName>
    </recommendedName>
</protein>
<accession>A0ABP0DK73</accession>
<dbReference type="Pfam" id="PF04749">
    <property type="entry name" value="PLAC8"/>
    <property type="match status" value="1"/>
</dbReference>
<reference evidence="2 3" key="1">
    <citation type="submission" date="2024-01" db="EMBL/GenBank/DDBJ databases">
        <authorList>
            <person name="Allen C."/>
            <person name="Tagirdzhanova G."/>
        </authorList>
    </citation>
    <scope>NUCLEOTIDE SEQUENCE [LARGE SCALE GENOMIC DNA]</scope>
    <source>
        <strain evidence="2 3">CBS 119000</strain>
    </source>
</reference>
<name>A0ABP0DK73_9PEZI</name>
<keyword evidence="1" id="KW-0472">Membrane</keyword>
<evidence type="ECO:0000256" key="1">
    <source>
        <dbReference type="SAM" id="Phobius"/>
    </source>
</evidence>
<dbReference type="PANTHER" id="PTHR15907">
    <property type="entry name" value="DUF614 FAMILY PROTEIN-RELATED"/>
    <property type="match status" value="1"/>
</dbReference>
<sequence>MAVDDKDVNEWMGRFNDVLARPSEHLNQRSPAGAQSWSEAFFGCLSPIDLCLVTYCLPCVTFGKTHHRLHKDANLAGYEPINASCLLLFGSACCGLFWLPMAIQRSDIRKKFNLEGDCILDIAASCCCALCVLTQDEKEVQTRHAAGQGTNTGITQQYQPSSGMTYAGAAPAPAVAAPPPAAAPAPQ</sequence>